<evidence type="ECO:0000256" key="1">
    <source>
        <dbReference type="ARBA" id="ARBA00007228"/>
    </source>
</evidence>
<comment type="similarity">
    <text evidence="1">Belongs to the class IV-like SAM-binding methyltransferase superfamily. RNA methyltransferase TrmH family.</text>
</comment>
<evidence type="ECO:0000313" key="5">
    <source>
        <dbReference type="EMBL" id="MFC6644736.1"/>
    </source>
</evidence>
<reference evidence="6" key="1">
    <citation type="journal article" date="2019" name="Int. J. Syst. Evol. Microbiol.">
        <title>The Global Catalogue of Microorganisms (GCM) 10K type strain sequencing project: providing services to taxonomists for standard genome sequencing and annotation.</title>
        <authorList>
            <consortium name="The Broad Institute Genomics Platform"/>
            <consortium name="The Broad Institute Genome Sequencing Center for Infectious Disease"/>
            <person name="Wu L."/>
            <person name="Ma J."/>
        </authorList>
    </citation>
    <scope>NUCLEOTIDE SEQUENCE [LARGE SCALE GENOMIC DNA]</scope>
    <source>
        <strain evidence="6">CGMCC 1.16026</strain>
    </source>
</reference>
<dbReference type="InterPro" id="IPR001537">
    <property type="entry name" value="SpoU_MeTrfase"/>
</dbReference>
<keyword evidence="3" id="KW-0808">Transferase</keyword>
<dbReference type="SUPFAM" id="SSF55315">
    <property type="entry name" value="L30e-like"/>
    <property type="match status" value="1"/>
</dbReference>
<evidence type="ECO:0000256" key="2">
    <source>
        <dbReference type="ARBA" id="ARBA00022603"/>
    </source>
</evidence>
<dbReference type="Pfam" id="PF22435">
    <property type="entry name" value="MRM3-like_sub_bind"/>
    <property type="match status" value="1"/>
</dbReference>
<gene>
    <name evidence="5" type="ORF">ACFQBQ_03835</name>
</gene>
<dbReference type="InterPro" id="IPR029028">
    <property type="entry name" value="Alpha/beta_knot_MTases"/>
</dbReference>
<organism evidence="5 6">
    <name type="scientific">Granulicella cerasi</name>
    <dbReference type="NCBI Taxonomy" id="741063"/>
    <lineage>
        <taxon>Bacteria</taxon>
        <taxon>Pseudomonadati</taxon>
        <taxon>Acidobacteriota</taxon>
        <taxon>Terriglobia</taxon>
        <taxon>Terriglobales</taxon>
        <taxon>Acidobacteriaceae</taxon>
        <taxon>Granulicella</taxon>
    </lineage>
</organism>
<dbReference type="EMBL" id="JBHSWI010000001">
    <property type="protein sequence ID" value="MFC6644736.1"/>
    <property type="molecule type" value="Genomic_DNA"/>
</dbReference>
<dbReference type="InterPro" id="IPR053888">
    <property type="entry name" value="MRM3-like_sub_bind"/>
</dbReference>
<dbReference type="InterPro" id="IPR013123">
    <property type="entry name" value="SpoU_subst-bd"/>
</dbReference>
<dbReference type="RefSeq" id="WP_263372709.1">
    <property type="nucleotide sequence ID" value="NZ_JAGSYD010000006.1"/>
</dbReference>
<dbReference type="Gene3D" id="3.30.1330.30">
    <property type="match status" value="1"/>
</dbReference>
<dbReference type="Gene3D" id="3.40.1280.10">
    <property type="match status" value="1"/>
</dbReference>
<dbReference type="InterPro" id="IPR029026">
    <property type="entry name" value="tRNA_m1G_MTases_N"/>
</dbReference>
<accession>A0ABW1Z6E2</accession>
<protein>
    <submittedName>
        <fullName evidence="5">TrmH family RNA methyltransferase</fullName>
    </submittedName>
</protein>
<dbReference type="GO" id="GO:0032259">
    <property type="term" value="P:methylation"/>
    <property type="evidence" value="ECO:0007669"/>
    <property type="project" value="UniProtKB-KW"/>
</dbReference>
<keyword evidence="2 5" id="KW-0489">Methyltransferase</keyword>
<dbReference type="CDD" id="cd18095">
    <property type="entry name" value="SpoU-like_rRNA-MTase"/>
    <property type="match status" value="1"/>
</dbReference>
<dbReference type="Proteomes" id="UP001596391">
    <property type="component" value="Unassembled WGS sequence"/>
</dbReference>
<sequence>MQWAAHITSRTNSRVKALRAAFEGKASKPGEFVGLEGEHLLSEAHRSGIALETVFVREGSEHLLERPALAELQPTEWVLLSREVFAGAVETHSPQGIAATMQIPLPSNDGDVALIVEDLQDPGNLGTLLRSVDAFGGGRVLATLATVNPWSPKVIRSSAGSVFRIPMERMILPEIRKRVEREGVQAFAAVAQSERAQSVLETKWIKPVAIMIGNEGAGLSSEALSMATGRVWIPCAVESLNAGVAGSVLLYEAMRQRGAL</sequence>
<evidence type="ECO:0000259" key="4">
    <source>
        <dbReference type="SMART" id="SM00967"/>
    </source>
</evidence>
<dbReference type="InterPro" id="IPR029064">
    <property type="entry name" value="Ribosomal_eL30-like_sf"/>
</dbReference>
<dbReference type="InterPro" id="IPR051259">
    <property type="entry name" value="rRNA_Methyltransferase"/>
</dbReference>
<name>A0ABW1Z6E2_9BACT</name>
<comment type="caution">
    <text evidence="5">The sequence shown here is derived from an EMBL/GenBank/DDBJ whole genome shotgun (WGS) entry which is preliminary data.</text>
</comment>
<evidence type="ECO:0000313" key="6">
    <source>
        <dbReference type="Proteomes" id="UP001596391"/>
    </source>
</evidence>
<dbReference type="Pfam" id="PF00588">
    <property type="entry name" value="SpoU_methylase"/>
    <property type="match status" value="1"/>
</dbReference>
<keyword evidence="6" id="KW-1185">Reference proteome</keyword>
<proteinExistence type="inferred from homology"/>
<dbReference type="SMART" id="SM00967">
    <property type="entry name" value="SpoU_sub_bind"/>
    <property type="match status" value="1"/>
</dbReference>
<dbReference type="GO" id="GO:0008168">
    <property type="term" value="F:methyltransferase activity"/>
    <property type="evidence" value="ECO:0007669"/>
    <property type="project" value="UniProtKB-KW"/>
</dbReference>
<evidence type="ECO:0000256" key="3">
    <source>
        <dbReference type="ARBA" id="ARBA00022679"/>
    </source>
</evidence>
<dbReference type="SUPFAM" id="SSF75217">
    <property type="entry name" value="alpha/beta knot"/>
    <property type="match status" value="1"/>
</dbReference>
<feature type="domain" description="RNA 2-O ribose methyltransferase substrate binding" evidence="4">
    <location>
        <begin position="34"/>
        <end position="107"/>
    </location>
</feature>
<dbReference type="PANTHER" id="PTHR43191">
    <property type="entry name" value="RRNA METHYLTRANSFERASE 3"/>
    <property type="match status" value="1"/>
</dbReference>
<dbReference type="PANTHER" id="PTHR43191:SF2">
    <property type="entry name" value="RRNA METHYLTRANSFERASE 3, MITOCHONDRIAL"/>
    <property type="match status" value="1"/>
</dbReference>